<organism evidence="1 2">
    <name type="scientific">Mucilaginibacter roseus</name>
    <dbReference type="NCBI Taxonomy" id="1528868"/>
    <lineage>
        <taxon>Bacteria</taxon>
        <taxon>Pseudomonadati</taxon>
        <taxon>Bacteroidota</taxon>
        <taxon>Sphingobacteriia</taxon>
        <taxon>Sphingobacteriales</taxon>
        <taxon>Sphingobacteriaceae</taxon>
        <taxon>Mucilaginibacter</taxon>
    </lineage>
</organism>
<dbReference type="Proteomes" id="UP001199919">
    <property type="component" value="Unassembled WGS sequence"/>
</dbReference>
<reference evidence="1 2" key="1">
    <citation type="submission" date="2021-12" db="EMBL/GenBank/DDBJ databases">
        <title>Mucilaginibacter roseus genome.</title>
        <authorList>
            <person name="Ferreira J.R."/>
            <person name="Newman J.D."/>
        </authorList>
    </citation>
    <scope>NUCLEOTIDE SEQUENCE [LARGE SCALE GENOMIC DNA]</scope>
    <source>
        <strain evidence="1 2">LMG 28454</strain>
    </source>
</reference>
<sequence>MKKIAIIIAIATVGATSLTSCKKEAKLRIEAPAKTLAGFKKDISVAD</sequence>
<comment type="caution">
    <text evidence="1">The sequence shown here is derived from an EMBL/GenBank/DDBJ whole genome shotgun (WGS) entry which is preliminary data.</text>
</comment>
<dbReference type="RefSeq" id="WP_232175297.1">
    <property type="nucleotide sequence ID" value="NZ_JAJPWV010000001.1"/>
</dbReference>
<name>A0ABS8TX19_9SPHI</name>
<keyword evidence="2" id="KW-1185">Reference proteome</keyword>
<accession>A0ABS8TX19</accession>
<gene>
    <name evidence="1" type="ORF">LT679_02295</name>
</gene>
<protein>
    <submittedName>
        <fullName evidence="1">Uncharacterized protein</fullName>
    </submittedName>
</protein>
<dbReference type="PROSITE" id="PS51257">
    <property type="entry name" value="PROKAR_LIPOPROTEIN"/>
    <property type="match status" value="1"/>
</dbReference>
<evidence type="ECO:0000313" key="2">
    <source>
        <dbReference type="Proteomes" id="UP001199919"/>
    </source>
</evidence>
<evidence type="ECO:0000313" key="1">
    <source>
        <dbReference type="EMBL" id="MCD8739420.1"/>
    </source>
</evidence>
<proteinExistence type="predicted"/>
<dbReference type="EMBL" id="JAJPWV010000001">
    <property type="protein sequence ID" value="MCD8739420.1"/>
    <property type="molecule type" value="Genomic_DNA"/>
</dbReference>